<gene>
    <name evidence="6" type="ORF">FB558_5428</name>
</gene>
<sequence>MVAVPERSGYHHGALRQALIDASLELIETHGVEGFSLATAARAAGVSAAAPYRHFANRAALLGEIAAAGFGQLRDVLRAAAARHPDDPVEALLEQGSDYIGWVVAHPAHAAVMFSTRGREPQSDAGLAALAELGAVLGRLAEGGRLAVPVDTALRTTWALVHGLAVLHLGGMRTISEEDVPLLRRQVLRPLLDGGLLRP</sequence>
<keyword evidence="1" id="KW-0805">Transcription regulation</keyword>
<protein>
    <submittedName>
        <fullName evidence="6">TetR family transcriptional regulator</fullName>
    </submittedName>
</protein>
<feature type="domain" description="HTH tetR-type" evidence="5">
    <location>
        <begin position="13"/>
        <end position="73"/>
    </location>
</feature>
<evidence type="ECO:0000256" key="1">
    <source>
        <dbReference type="ARBA" id="ARBA00023015"/>
    </source>
</evidence>
<dbReference type="InterPro" id="IPR036271">
    <property type="entry name" value="Tet_transcr_reg_TetR-rel_C_sf"/>
</dbReference>
<proteinExistence type="predicted"/>
<feature type="DNA-binding region" description="H-T-H motif" evidence="4">
    <location>
        <begin position="36"/>
        <end position="55"/>
    </location>
</feature>
<name>A0A543DK23_9PSEU</name>
<accession>A0A543DK23</accession>
<evidence type="ECO:0000259" key="5">
    <source>
        <dbReference type="PROSITE" id="PS50977"/>
    </source>
</evidence>
<comment type="caution">
    <text evidence="6">The sequence shown here is derived from an EMBL/GenBank/DDBJ whole genome shotgun (WGS) entry which is preliminary data.</text>
</comment>
<dbReference type="GO" id="GO:0000976">
    <property type="term" value="F:transcription cis-regulatory region binding"/>
    <property type="evidence" value="ECO:0007669"/>
    <property type="project" value="TreeGrafter"/>
</dbReference>
<dbReference type="InterPro" id="IPR001647">
    <property type="entry name" value="HTH_TetR"/>
</dbReference>
<evidence type="ECO:0000313" key="6">
    <source>
        <dbReference type="EMBL" id="TQM09661.1"/>
    </source>
</evidence>
<dbReference type="SUPFAM" id="SSF46689">
    <property type="entry name" value="Homeodomain-like"/>
    <property type="match status" value="1"/>
</dbReference>
<dbReference type="PRINTS" id="PR00455">
    <property type="entry name" value="HTHTETR"/>
</dbReference>
<dbReference type="Proteomes" id="UP000315677">
    <property type="component" value="Unassembled WGS sequence"/>
</dbReference>
<dbReference type="InterPro" id="IPR050109">
    <property type="entry name" value="HTH-type_TetR-like_transc_reg"/>
</dbReference>
<dbReference type="Gene3D" id="1.10.357.10">
    <property type="entry name" value="Tetracycline Repressor, domain 2"/>
    <property type="match status" value="1"/>
</dbReference>
<dbReference type="InterPro" id="IPR009057">
    <property type="entry name" value="Homeodomain-like_sf"/>
</dbReference>
<keyword evidence="3" id="KW-0804">Transcription</keyword>
<dbReference type="Pfam" id="PF13305">
    <property type="entry name" value="TetR_C_33"/>
    <property type="match status" value="1"/>
</dbReference>
<dbReference type="PANTHER" id="PTHR30055:SF220">
    <property type="entry name" value="TETR-FAMILY REGULATORY PROTEIN"/>
    <property type="match status" value="1"/>
</dbReference>
<dbReference type="Pfam" id="PF00440">
    <property type="entry name" value="TetR_N"/>
    <property type="match status" value="1"/>
</dbReference>
<organism evidence="6 7">
    <name type="scientific">Pseudonocardia kunmingensis</name>
    <dbReference type="NCBI Taxonomy" id="630975"/>
    <lineage>
        <taxon>Bacteria</taxon>
        <taxon>Bacillati</taxon>
        <taxon>Actinomycetota</taxon>
        <taxon>Actinomycetes</taxon>
        <taxon>Pseudonocardiales</taxon>
        <taxon>Pseudonocardiaceae</taxon>
        <taxon>Pseudonocardia</taxon>
    </lineage>
</organism>
<reference evidence="6 7" key="1">
    <citation type="submission" date="2019-06" db="EMBL/GenBank/DDBJ databases">
        <title>Sequencing the genomes of 1000 actinobacteria strains.</title>
        <authorList>
            <person name="Klenk H.-P."/>
        </authorList>
    </citation>
    <scope>NUCLEOTIDE SEQUENCE [LARGE SCALE GENOMIC DNA]</scope>
    <source>
        <strain evidence="6 7">DSM 45301</strain>
    </source>
</reference>
<dbReference type="PROSITE" id="PS50977">
    <property type="entry name" value="HTH_TETR_2"/>
    <property type="match status" value="1"/>
</dbReference>
<evidence type="ECO:0000256" key="3">
    <source>
        <dbReference type="ARBA" id="ARBA00023163"/>
    </source>
</evidence>
<dbReference type="SUPFAM" id="SSF48498">
    <property type="entry name" value="Tetracyclin repressor-like, C-terminal domain"/>
    <property type="match status" value="1"/>
</dbReference>
<dbReference type="EMBL" id="VFPA01000003">
    <property type="protein sequence ID" value="TQM09661.1"/>
    <property type="molecule type" value="Genomic_DNA"/>
</dbReference>
<dbReference type="InterPro" id="IPR025996">
    <property type="entry name" value="MT1864/Rv1816-like_C"/>
</dbReference>
<evidence type="ECO:0000256" key="4">
    <source>
        <dbReference type="PROSITE-ProRule" id="PRU00335"/>
    </source>
</evidence>
<keyword evidence="7" id="KW-1185">Reference proteome</keyword>
<dbReference type="GO" id="GO:0003700">
    <property type="term" value="F:DNA-binding transcription factor activity"/>
    <property type="evidence" value="ECO:0007669"/>
    <property type="project" value="TreeGrafter"/>
</dbReference>
<evidence type="ECO:0000256" key="2">
    <source>
        <dbReference type="ARBA" id="ARBA00023125"/>
    </source>
</evidence>
<dbReference type="AlphaFoldDB" id="A0A543DK23"/>
<evidence type="ECO:0000313" key="7">
    <source>
        <dbReference type="Proteomes" id="UP000315677"/>
    </source>
</evidence>
<keyword evidence="2 4" id="KW-0238">DNA-binding</keyword>
<dbReference type="PANTHER" id="PTHR30055">
    <property type="entry name" value="HTH-TYPE TRANSCRIPTIONAL REGULATOR RUTR"/>
    <property type="match status" value="1"/>
</dbReference>
<dbReference type="OrthoDB" id="3173376at2"/>